<feature type="compositionally biased region" description="Low complexity" evidence="1">
    <location>
        <begin position="106"/>
        <end position="121"/>
    </location>
</feature>
<gene>
    <name evidence="3" type="ORF">SAMEA4029010_CIC11G00000005679</name>
</gene>
<accession>A0A1L0C070</accession>
<evidence type="ECO:0000256" key="1">
    <source>
        <dbReference type="SAM" id="MobiDB-lite"/>
    </source>
</evidence>
<dbReference type="EMBL" id="LT635760">
    <property type="protein sequence ID" value="SGZ56090.1"/>
    <property type="molecule type" value="Genomic_DNA"/>
</dbReference>
<feature type="compositionally biased region" description="Pro residues" evidence="1">
    <location>
        <begin position="87"/>
        <end position="105"/>
    </location>
</feature>
<feature type="compositionally biased region" description="Acidic residues" evidence="1">
    <location>
        <begin position="59"/>
        <end position="72"/>
    </location>
</feature>
<feature type="region of interest" description="Disordered" evidence="1">
    <location>
        <begin position="56"/>
        <end position="121"/>
    </location>
</feature>
<organism evidence="3 4">
    <name type="scientific">Sungouiella intermedia</name>
    <dbReference type="NCBI Taxonomy" id="45354"/>
    <lineage>
        <taxon>Eukaryota</taxon>
        <taxon>Fungi</taxon>
        <taxon>Dikarya</taxon>
        <taxon>Ascomycota</taxon>
        <taxon>Saccharomycotina</taxon>
        <taxon>Pichiomycetes</taxon>
        <taxon>Metschnikowiaceae</taxon>
        <taxon>Sungouiella</taxon>
    </lineage>
</organism>
<proteinExistence type="predicted"/>
<name>A0A1L0C070_9ASCO</name>
<evidence type="ECO:0000313" key="3">
    <source>
        <dbReference type="EMBL" id="SGZ56090.1"/>
    </source>
</evidence>
<keyword evidence="4" id="KW-1185">Reference proteome</keyword>
<dbReference type="STRING" id="45354.A0A1L0C070"/>
<reference evidence="3 4" key="1">
    <citation type="submission" date="2016-10" db="EMBL/GenBank/DDBJ databases">
        <authorList>
            <person name="de Groot N.N."/>
        </authorList>
    </citation>
    <scope>NUCLEOTIDE SEQUENCE [LARGE SCALE GENOMIC DNA]</scope>
    <source>
        <strain evidence="3 4">CBS 141442</strain>
    </source>
</reference>
<feature type="chain" id="PRO_5012769453" evidence="2">
    <location>
        <begin position="19"/>
        <end position="352"/>
    </location>
</feature>
<dbReference type="Proteomes" id="UP000182334">
    <property type="component" value="Chromosome V"/>
</dbReference>
<sequence length="352" mass="37932">MRFLFIVWLLSVSVWALAVQKEFQSPKYQLSARDDTVRQLKVAKDILGALKKLTGKDSSEDECDSQPLEDDADKSINQETPASVPVAPIPTSAPPTSEPTKPAPGPKSSQSPKSSPKQKAKLAAASAKVKFLDFIKAKIAGLLSKAKLAAKAMVQKKVNKVKEAAVHKLSPPAKRELSEWADLEKSLESNITNFQSNTSSALATMDSSVADTLDSRGLEARTTTEDVMTQVFVALKRSGLINYVIRLSLTDEEVRAGVADITIELIRADVIPYNEVFRALQESGLALDVVRFSLTDSDTRLGLVQLVMELVPQLVEICSPFALSQADFSGFAAVSSASVEVSPLSLAEPTSS</sequence>
<protein>
    <submittedName>
        <fullName evidence="3">CIC11C00000005679</fullName>
    </submittedName>
</protein>
<dbReference type="OrthoDB" id="4019261at2759"/>
<evidence type="ECO:0000256" key="2">
    <source>
        <dbReference type="SAM" id="SignalP"/>
    </source>
</evidence>
<keyword evidence="2" id="KW-0732">Signal</keyword>
<dbReference type="AlphaFoldDB" id="A0A1L0C070"/>
<evidence type="ECO:0000313" key="4">
    <source>
        <dbReference type="Proteomes" id="UP000182334"/>
    </source>
</evidence>
<feature type="signal peptide" evidence="2">
    <location>
        <begin position="1"/>
        <end position="18"/>
    </location>
</feature>